<dbReference type="PANTHER" id="PTHR13943">
    <property type="entry name" value="HRAS-LIKE SUPPRESSOR - RELATED"/>
    <property type="match status" value="1"/>
</dbReference>
<proteinExistence type="predicted"/>
<evidence type="ECO:0000259" key="5">
    <source>
        <dbReference type="PROSITE" id="PS51934"/>
    </source>
</evidence>
<evidence type="ECO:0000256" key="1">
    <source>
        <dbReference type="ARBA" id="ARBA00022679"/>
    </source>
</evidence>
<keyword evidence="1" id="KW-0808">Transferase</keyword>
<dbReference type="PROSITE" id="PS51934">
    <property type="entry name" value="LRAT"/>
    <property type="match status" value="1"/>
</dbReference>
<keyword evidence="7" id="KW-1185">Reference proteome</keyword>
<dbReference type="AlphaFoldDB" id="E4TYD4"/>
<feature type="transmembrane region" description="Helical" evidence="4">
    <location>
        <begin position="214"/>
        <end position="236"/>
    </location>
</feature>
<dbReference type="Gene3D" id="3.90.1720.10">
    <property type="entry name" value="endopeptidase domain like (from Nostoc punctiforme)"/>
    <property type="match status" value="1"/>
</dbReference>
<dbReference type="GO" id="GO:0004623">
    <property type="term" value="F:phospholipase A2 activity"/>
    <property type="evidence" value="ECO:0007669"/>
    <property type="project" value="TreeGrafter"/>
</dbReference>
<keyword evidence="4" id="KW-0812">Transmembrane</keyword>
<dbReference type="Pfam" id="PF04970">
    <property type="entry name" value="LRAT"/>
    <property type="match status" value="1"/>
</dbReference>
<dbReference type="GO" id="GO:0070292">
    <property type="term" value="P:N-acylphosphatidylethanolamine metabolic process"/>
    <property type="evidence" value="ECO:0007669"/>
    <property type="project" value="TreeGrafter"/>
</dbReference>
<dbReference type="GO" id="GO:0008970">
    <property type="term" value="F:phospholipase A1 activity"/>
    <property type="evidence" value="ECO:0007669"/>
    <property type="project" value="TreeGrafter"/>
</dbReference>
<dbReference type="OrthoDB" id="9812095at2"/>
<dbReference type="EMBL" id="CP002355">
    <property type="protein sequence ID" value="ADR35079.1"/>
    <property type="molecule type" value="Genomic_DNA"/>
</dbReference>
<evidence type="ECO:0000256" key="2">
    <source>
        <dbReference type="ARBA" id="ARBA00022801"/>
    </source>
</evidence>
<dbReference type="GO" id="GO:0016410">
    <property type="term" value="F:N-acyltransferase activity"/>
    <property type="evidence" value="ECO:0007669"/>
    <property type="project" value="TreeGrafter"/>
</dbReference>
<evidence type="ECO:0000313" key="6">
    <source>
        <dbReference type="EMBL" id="ADR35079.1"/>
    </source>
</evidence>
<protein>
    <recommendedName>
        <fullName evidence="5">LRAT domain-containing protein</fullName>
    </recommendedName>
</protein>
<organism evidence="6 7">
    <name type="scientific">Sulfuricurvum kujiense (strain ATCC BAA-921 / DSM 16994 / JCM 11577 / YK-1)</name>
    <dbReference type="NCBI Taxonomy" id="709032"/>
    <lineage>
        <taxon>Bacteria</taxon>
        <taxon>Pseudomonadati</taxon>
        <taxon>Campylobacterota</taxon>
        <taxon>Epsilonproteobacteria</taxon>
        <taxon>Campylobacterales</taxon>
        <taxon>Sulfurimonadaceae</taxon>
        <taxon>Sulfuricurvum</taxon>
    </lineage>
</organism>
<sequence>MGEKIKTIRIKIGDHLVSSRGVYTHHGIYVGQNTVIHYSGLADGLQTGPIEKVSIEKFQGNGDLKIKPHPHAMHNGQKAKARALSRLGEDAYSLTGNNCEHFVNWCIDDEHKSNQVDTVVKTSSSIGASATGLAARSVIGSAGTVVGLSGSGVMSGLASVGGVVGGGAVAGAGILAGSGGLAAATLINNTILADDKSLDKKERKARNAGRKASYAGAAAGTAGGIAAVSAAGTAGLSSAGITSGLAAIGSTVGGGMAAGTAIVVAAPVAAAAAIGYGIYKFFQSNKQKSKKKKK</sequence>
<dbReference type="KEGG" id="sku:Sulku_2419"/>
<dbReference type="STRING" id="709032.Sulku_2419"/>
<dbReference type="PANTHER" id="PTHR13943:SF77">
    <property type="entry name" value="LRAT DOMAIN-CONTAINING PROTEIN"/>
    <property type="match status" value="1"/>
</dbReference>
<feature type="transmembrane region" description="Helical" evidence="4">
    <location>
        <begin position="145"/>
        <end position="164"/>
    </location>
</feature>
<keyword evidence="4" id="KW-0472">Membrane</keyword>
<keyword evidence="2" id="KW-0378">Hydrolase</keyword>
<keyword evidence="3" id="KW-0443">Lipid metabolism</keyword>
<dbReference type="GO" id="GO:0005737">
    <property type="term" value="C:cytoplasm"/>
    <property type="evidence" value="ECO:0007669"/>
    <property type="project" value="TreeGrafter"/>
</dbReference>
<reference evidence="6 7" key="1">
    <citation type="journal article" date="2012" name="Stand. Genomic Sci.">
        <title>Complete genome sequence of the sulfur compounds oxidizing chemolithoautotroph Sulfuricurvum kujiense type strain (YK-1(T)).</title>
        <authorList>
            <person name="Han C."/>
            <person name="Kotsyurbenko O."/>
            <person name="Chertkov O."/>
            <person name="Held B."/>
            <person name="Lapidus A."/>
            <person name="Nolan M."/>
            <person name="Lucas S."/>
            <person name="Hammon N."/>
            <person name="Deshpande S."/>
            <person name="Cheng J.F."/>
            <person name="Tapia R."/>
            <person name="Goodwin L.A."/>
            <person name="Pitluck S."/>
            <person name="Liolios K."/>
            <person name="Pagani I."/>
            <person name="Ivanova N."/>
            <person name="Mavromatis K."/>
            <person name="Mikhailova N."/>
            <person name="Pati A."/>
            <person name="Chen A."/>
            <person name="Palaniappan K."/>
            <person name="Land M."/>
            <person name="Hauser L."/>
            <person name="Chang Y.J."/>
            <person name="Jeffries C.D."/>
            <person name="Brambilla E.M."/>
            <person name="Rohde M."/>
            <person name="Spring S."/>
            <person name="Sikorski J."/>
            <person name="Goker M."/>
            <person name="Woyke T."/>
            <person name="Bristow J."/>
            <person name="Eisen J.A."/>
            <person name="Markowitz V."/>
            <person name="Hugenholtz P."/>
            <person name="Kyrpides N.C."/>
            <person name="Klenk H.P."/>
            <person name="Detter J.C."/>
        </authorList>
    </citation>
    <scope>NUCLEOTIDE SEQUENCE [LARGE SCALE GENOMIC DNA]</scope>
    <source>
        <strain evidence="7">ATCC BAA-921 / DSM 16994 / JCM 11577 / YK-1</strain>
    </source>
</reference>
<feature type="domain" description="LRAT" evidence="5">
    <location>
        <begin position="15"/>
        <end position="115"/>
    </location>
</feature>
<dbReference type="InterPro" id="IPR007053">
    <property type="entry name" value="LRAT_dom"/>
</dbReference>
<evidence type="ECO:0000313" key="7">
    <source>
        <dbReference type="Proteomes" id="UP000008721"/>
    </source>
</evidence>
<dbReference type="Proteomes" id="UP000008721">
    <property type="component" value="Chromosome"/>
</dbReference>
<feature type="transmembrane region" description="Helical" evidence="4">
    <location>
        <begin position="256"/>
        <end position="282"/>
    </location>
</feature>
<gene>
    <name evidence="6" type="ordered locus">Sulku_2419</name>
</gene>
<dbReference type="HOGENOM" id="CLU_1101294_0_0_7"/>
<feature type="transmembrane region" description="Helical" evidence="4">
    <location>
        <begin position="170"/>
        <end position="193"/>
    </location>
</feature>
<dbReference type="RefSeq" id="WP_013461276.1">
    <property type="nucleotide sequence ID" value="NC_014762.1"/>
</dbReference>
<evidence type="ECO:0000256" key="3">
    <source>
        <dbReference type="ARBA" id="ARBA00023098"/>
    </source>
</evidence>
<evidence type="ECO:0000256" key="4">
    <source>
        <dbReference type="SAM" id="Phobius"/>
    </source>
</evidence>
<name>E4TYD4_SULKY</name>
<dbReference type="eggNOG" id="COG1842">
    <property type="taxonomic scope" value="Bacteria"/>
</dbReference>
<keyword evidence="4" id="KW-1133">Transmembrane helix</keyword>
<accession>E4TYD4</accession>
<dbReference type="InterPro" id="IPR051496">
    <property type="entry name" value="H-rev107_PLA/AT"/>
</dbReference>